<evidence type="ECO:0000256" key="3">
    <source>
        <dbReference type="ARBA" id="ARBA00022490"/>
    </source>
</evidence>
<sequence length="182" mass="20573">MPAYHSSFNETEDVRVINGIPLLPLASQGRGTSPYANPSVTYDAIDEAIELFRPNSYFKNFEIKGNGDRLLIYVILFISQCLNKLRATTTQSEAVKMLHTLAVTNVVIPADAGFPLQTIYPQLNAADRMEGDQLRQYLQQVRLAVVQRLVPIVYSVDGQPSQTPSKWWLCFQKRHFMGKAMH</sequence>
<organism evidence="7 8">
    <name type="scientific">Coemansia guatemalensis</name>
    <dbReference type="NCBI Taxonomy" id="2761395"/>
    <lineage>
        <taxon>Eukaryota</taxon>
        <taxon>Fungi</taxon>
        <taxon>Fungi incertae sedis</taxon>
        <taxon>Zoopagomycota</taxon>
        <taxon>Kickxellomycotina</taxon>
        <taxon>Kickxellomycetes</taxon>
        <taxon>Kickxellales</taxon>
        <taxon>Kickxellaceae</taxon>
        <taxon>Coemansia</taxon>
    </lineage>
</organism>
<dbReference type="EMBL" id="JANBUO010000504">
    <property type="protein sequence ID" value="KAJ2803606.1"/>
    <property type="molecule type" value="Genomic_DNA"/>
</dbReference>
<dbReference type="GO" id="GO:0030833">
    <property type="term" value="P:regulation of actin filament polymerization"/>
    <property type="evidence" value="ECO:0007669"/>
    <property type="project" value="InterPro"/>
</dbReference>
<comment type="similarity">
    <text evidence="2 6">Belongs to the ARPC3 family.</text>
</comment>
<dbReference type="SUPFAM" id="SSF69060">
    <property type="entry name" value="Arp2/3 complex 21 kDa subunit ARPC3"/>
    <property type="match status" value="1"/>
</dbReference>
<protein>
    <recommendedName>
        <fullName evidence="6">Actin-related protein 2/3 complex subunit 3</fullName>
    </recommendedName>
</protein>
<dbReference type="InterPro" id="IPR036753">
    <property type="entry name" value="ARPC3_sf"/>
</dbReference>
<keyword evidence="3 6" id="KW-0963">Cytoplasm</keyword>
<dbReference type="AlphaFoldDB" id="A0A9W8I1S1"/>
<keyword evidence="5 6" id="KW-0206">Cytoskeleton</keyword>
<dbReference type="GO" id="GO:0005885">
    <property type="term" value="C:Arp2/3 protein complex"/>
    <property type="evidence" value="ECO:0007669"/>
    <property type="project" value="UniProtKB-UniRule"/>
</dbReference>
<dbReference type="GO" id="GO:0034314">
    <property type="term" value="P:Arp2/3 complex-mediated actin nucleation"/>
    <property type="evidence" value="ECO:0007669"/>
    <property type="project" value="UniProtKB-UniRule"/>
</dbReference>
<dbReference type="OrthoDB" id="200404at2759"/>
<evidence type="ECO:0000256" key="1">
    <source>
        <dbReference type="ARBA" id="ARBA00004245"/>
    </source>
</evidence>
<dbReference type="PIRSF" id="PIRSF016315">
    <property type="entry name" value="ARP2/3_P21-Arc"/>
    <property type="match status" value="1"/>
</dbReference>
<dbReference type="GO" id="GO:0003779">
    <property type="term" value="F:actin binding"/>
    <property type="evidence" value="ECO:0007669"/>
    <property type="project" value="UniProtKB-KW"/>
</dbReference>
<reference evidence="7" key="1">
    <citation type="submission" date="2022-07" db="EMBL/GenBank/DDBJ databases">
        <title>Phylogenomic reconstructions and comparative analyses of Kickxellomycotina fungi.</title>
        <authorList>
            <person name="Reynolds N.K."/>
            <person name="Stajich J.E."/>
            <person name="Barry K."/>
            <person name="Grigoriev I.V."/>
            <person name="Crous P."/>
            <person name="Smith M.E."/>
        </authorList>
    </citation>
    <scope>NUCLEOTIDE SEQUENCE</scope>
    <source>
        <strain evidence="7">NRRL 1565</strain>
    </source>
</reference>
<comment type="function">
    <text evidence="6">Functions as component of the Arp2/3 complex which is involved in regulation of actin polymerization and together with an activating nucleation-promoting factor (NPF) mediates the formation of branched actin networks.</text>
</comment>
<comment type="subcellular location">
    <subcellularLocation>
        <location evidence="1 6">Cytoplasm</location>
        <location evidence="1 6">Cytoskeleton</location>
    </subcellularLocation>
</comment>
<gene>
    <name evidence="7" type="primary">ARC18</name>
    <name evidence="7" type="ORF">H4R20_002823</name>
</gene>
<dbReference type="Pfam" id="PF04062">
    <property type="entry name" value="P21-Arc"/>
    <property type="match status" value="1"/>
</dbReference>
<keyword evidence="4 6" id="KW-0009">Actin-binding</keyword>
<accession>A0A9W8I1S1</accession>
<dbReference type="Proteomes" id="UP001140094">
    <property type="component" value="Unassembled WGS sequence"/>
</dbReference>
<name>A0A9W8I1S1_9FUNG</name>
<evidence type="ECO:0000256" key="6">
    <source>
        <dbReference type="PIRNR" id="PIRNR016315"/>
    </source>
</evidence>
<proteinExistence type="inferred from homology"/>
<dbReference type="InterPro" id="IPR007204">
    <property type="entry name" value="ARPC3"/>
</dbReference>
<evidence type="ECO:0000256" key="4">
    <source>
        <dbReference type="ARBA" id="ARBA00023203"/>
    </source>
</evidence>
<evidence type="ECO:0000256" key="2">
    <source>
        <dbReference type="ARBA" id="ARBA00010856"/>
    </source>
</evidence>
<evidence type="ECO:0000256" key="5">
    <source>
        <dbReference type="ARBA" id="ARBA00023212"/>
    </source>
</evidence>
<dbReference type="PANTHER" id="PTHR12391">
    <property type="entry name" value="ARP2/3 COMPLEX 21 KD SUBUNIT"/>
    <property type="match status" value="1"/>
</dbReference>
<evidence type="ECO:0000313" key="8">
    <source>
        <dbReference type="Proteomes" id="UP001140094"/>
    </source>
</evidence>
<evidence type="ECO:0000313" key="7">
    <source>
        <dbReference type="EMBL" id="KAJ2803606.1"/>
    </source>
</evidence>
<dbReference type="Gene3D" id="1.10.1760.10">
    <property type="entry name" value="Actin-related protein 2/3 complex subunit 3"/>
    <property type="match status" value="1"/>
</dbReference>
<comment type="subunit">
    <text evidence="6">Component of the Arp2/3 complex.</text>
</comment>
<keyword evidence="8" id="KW-1185">Reference proteome</keyword>
<comment type="caution">
    <text evidence="7">The sequence shown here is derived from an EMBL/GenBank/DDBJ whole genome shotgun (WGS) entry which is preliminary data.</text>
</comment>